<dbReference type="OrthoDB" id="145933at2"/>
<protein>
    <recommendedName>
        <fullName evidence="3">DUF1611 domain-containing protein</fullName>
    </recommendedName>
</protein>
<proteinExistence type="predicted"/>
<dbReference type="SUPFAM" id="SSF52540">
    <property type="entry name" value="P-loop containing nucleoside triphosphate hydrolases"/>
    <property type="match status" value="1"/>
</dbReference>
<evidence type="ECO:0000313" key="2">
    <source>
        <dbReference type="Proteomes" id="UP000323876"/>
    </source>
</evidence>
<evidence type="ECO:0008006" key="3">
    <source>
        <dbReference type="Google" id="ProtNLM"/>
    </source>
</evidence>
<sequence>MNALRPKVAGEVVKLICSCVRNAPALLDGREKLAPVNSAPRDGDLVLVRCLDGKGAYDHVEDETGAAVRLYPGDVFVALLGTRRSGTNLVGEVPDRPLATGDRLDLVAQGGLVASCVAVPAYYGSRALPVEVVGFPGNGRITNIADTPVIPIIDTGPAPVRTPVLFVCGTSAEVGKTTLVCQLALAAKRCRPELRIAAIKACGTGRARDRLHYRDANYDVVTDFVDAGMPSTYGVEAGRFRAMLRTLITHCADRAGLVVVEIGGDLLEARAPEALEVMAELQAACVLMTNDAMGACDGLRRLDALGSPPLRIGSLKQNTRSLADRLGVPLETILETGDPAACERLVELMV</sequence>
<reference evidence="1 2" key="1">
    <citation type="submission" date="2019-09" db="EMBL/GenBank/DDBJ databases">
        <authorList>
            <person name="Wang X."/>
        </authorList>
    </citation>
    <scope>NUCLEOTIDE SEQUENCE [LARGE SCALE GENOMIC DNA]</scope>
    <source>
        <strain evidence="1 2">CICC 11023</strain>
    </source>
</reference>
<organism evidence="1 2">
    <name type="scientific">Nocardia colli</name>
    <dbReference type="NCBI Taxonomy" id="2545717"/>
    <lineage>
        <taxon>Bacteria</taxon>
        <taxon>Bacillati</taxon>
        <taxon>Actinomycetota</taxon>
        <taxon>Actinomycetes</taxon>
        <taxon>Mycobacteriales</taxon>
        <taxon>Nocardiaceae</taxon>
        <taxon>Nocardia</taxon>
    </lineage>
</organism>
<comment type="caution">
    <text evidence="1">The sequence shown here is derived from an EMBL/GenBank/DDBJ whole genome shotgun (WGS) entry which is preliminary data.</text>
</comment>
<gene>
    <name evidence="1" type="ORF">F3087_32960</name>
</gene>
<dbReference type="InterPro" id="IPR027417">
    <property type="entry name" value="P-loop_NTPase"/>
</dbReference>
<dbReference type="RefSeq" id="WP_150405997.1">
    <property type="nucleotide sequence ID" value="NZ_VXLC01000018.1"/>
</dbReference>
<dbReference type="Gene3D" id="3.40.50.300">
    <property type="entry name" value="P-loop containing nucleotide triphosphate hydrolases"/>
    <property type="match status" value="1"/>
</dbReference>
<evidence type="ECO:0000313" key="1">
    <source>
        <dbReference type="EMBL" id="KAA8884778.1"/>
    </source>
</evidence>
<dbReference type="EMBL" id="VXLC01000018">
    <property type="protein sequence ID" value="KAA8884778.1"/>
    <property type="molecule type" value="Genomic_DNA"/>
</dbReference>
<name>A0A5N0E5T1_9NOCA</name>
<dbReference type="AlphaFoldDB" id="A0A5N0E5T1"/>
<keyword evidence="2" id="KW-1185">Reference proteome</keyword>
<accession>A0A5N0E5T1</accession>
<dbReference type="Proteomes" id="UP000323876">
    <property type="component" value="Unassembled WGS sequence"/>
</dbReference>